<dbReference type="Proteomes" id="UP000474054">
    <property type="component" value="Unassembled WGS sequence"/>
</dbReference>
<accession>A0A650CT40</accession>
<evidence type="ECO:0000256" key="1">
    <source>
        <dbReference type="SAM" id="Coils"/>
    </source>
</evidence>
<dbReference type="Proteomes" id="UP000426328">
    <property type="component" value="Chromosome"/>
</dbReference>
<reference evidence="3 6" key="1">
    <citation type="submission" date="2019-10" db="EMBL/GenBank/DDBJ databases">
        <title>Comparative genomics of sulfur disproportionating microorganisms.</title>
        <authorList>
            <person name="Ward L.M."/>
            <person name="Bertran E."/>
            <person name="Johnston D."/>
        </authorList>
    </citation>
    <scope>NUCLEOTIDE SEQUENCE [LARGE SCALE GENOMIC DNA]</scope>
    <source>
        <strain evidence="3 6">DSM 3772</strain>
    </source>
</reference>
<sequence>MSEEAIARALASNEDFARKVADLIADKIVIKKIDELTKEVEKLSKTMQDLVDQQKLVWEKFDENDKKFNQIMEKIDKAIEEMKEENKKIDEKFEVTMESIERENKKRDKTINKLLKQNQQILRTLENLTGSLEQEAIEHMEYVIKSKLNVDVKLYRLELLHKLEIDIYGEFGGYVIVGEVKARAGIST</sequence>
<feature type="domain" description="DUF8196" evidence="2">
    <location>
        <begin position="134"/>
        <end position="187"/>
    </location>
</feature>
<proteinExistence type="predicted"/>
<evidence type="ECO:0000313" key="3">
    <source>
        <dbReference type="EMBL" id="MQL55499.1"/>
    </source>
</evidence>
<dbReference type="InterPro" id="IPR058509">
    <property type="entry name" value="DUF8196"/>
</dbReference>
<reference evidence="4 5" key="2">
    <citation type="submission" date="2019-10" db="EMBL/GenBank/DDBJ databases">
        <title>Genome Sequences from Six Type Strain Members of the Archaeal Family Sulfolobaceae: Acidianus ambivalens, Acidianus infernus, Metallosphaera prunae, Stygiolobus azoricus, Sulfolobus metallicus, and Sulfurisphaera ohwakuensis.</title>
        <authorList>
            <person name="Counts J.A."/>
            <person name="Kelly R.M."/>
        </authorList>
    </citation>
    <scope>NUCLEOTIDE SEQUENCE [LARGE SCALE GENOMIC DNA]</scope>
    <source>
        <strain evidence="4 5">LEI 10</strain>
    </source>
</reference>
<gene>
    <name evidence="4" type="ORF">D1866_02560</name>
    <name evidence="3" type="ORF">GFB69_07025</name>
</gene>
<keyword evidence="1" id="KW-0175">Coiled coil</keyword>
<evidence type="ECO:0000313" key="6">
    <source>
        <dbReference type="Proteomes" id="UP000474054"/>
    </source>
</evidence>
<dbReference type="AlphaFoldDB" id="A0A650CT40"/>
<evidence type="ECO:0000259" key="2">
    <source>
        <dbReference type="Pfam" id="PF26618"/>
    </source>
</evidence>
<protein>
    <recommendedName>
        <fullName evidence="2">DUF8196 domain-containing protein</fullName>
    </recommendedName>
</protein>
<feature type="coiled-coil region" evidence="1">
    <location>
        <begin position="33"/>
        <end position="131"/>
    </location>
</feature>
<name>A0A650CT40_ACIAM</name>
<dbReference type="Pfam" id="PF26618">
    <property type="entry name" value="DUF8196"/>
    <property type="match status" value="1"/>
</dbReference>
<dbReference type="RefSeq" id="WP_152941256.1">
    <property type="nucleotide sequence ID" value="NZ_CP045482.1"/>
</dbReference>
<dbReference type="EMBL" id="WHYS01000001">
    <property type="protein sequence ID" value="MQL55499.1"/>
    <property type="molecule type" value="Genomic_DNA"/>
</dbReference>
<dbReference type="GeneID" id="42778586"/>
<dbReference type="EMBL" id="CP045482">
    <property type="protein sequence ID" value="QGR21031.1"/>
    <property type="molecule type" value="Genomic_DNA"/>
</dbReference>
<dbReference type="KEGG" id="aamb:D1866_02560"/>
<evidence type="ECO:0000313" key="5">
    <source>
        <dbReference type="Proteomes" id="UP000426328"/>
    </source>
</evidence>
<evidence type="ECO:0000313" key="4">
    <source>
        <dbReference type="EMBL" id="QGR21031.1"/>
    </source>
</evidence>
<keyword evidence="5" id="KW-1185">Reference proteome</keyword>
<organism evidence="4 5">
    <name type="scientific">Acidianus ambivalens</name>
    <name type="common">Desulfurolobus ambivalens</name>
    <dbReference type="NCBI Taxonomy" id="2283"/>
    <lineage>
        <taxon>Archaea</taxon>
        <taxon>Thermoproteota</taxon>
        <taxon>Thermoprotei</taxon>
        <taxon>Sulfolobales</taxon>
        <taxon>Sulfolobaceae</taxon>
        <taxon>Acidianus</taxon>
    </lineage>
</organism>